<keyword evidence="11" id="KW-0234">DNA repair</keyword>
<dbReference type="SMART" id="SM00488">
    <property type="entry name" value="DEXDc2"/>
    <property type="match status" value="1"/>
</dbReference>
<keyword evidence="2" id="KW-0479">Metal-binding</keyword>
<keyword evidence="1" id="KW-0004">4Fe-4S</keyword>
<dbReference type="PANTHER" id="PTHR11472:SF34">
    <property type="entry name" value="REGULATOR OF TELOMERE ELONGATION HELICASE 1"/>
    <property type="match status" value="1"/>
</dbReference>
<dbReference type="Gene3D" id="1.10.30.20">
    <property type="entry name" value="Bacterial XPD DNA helicase, FeS cluster domain"/>
    <property type="match status" value="1"/>
</dbReference>
<name>A0A395VEX9_9FIRM</name>
<dbReference type="InterPro" id="IPR027417">
    <property type="entry name" value="P-loop_NTPase"/>
</dbReference>
<keyword evidence="6 15" id="KW-0347">Helicase</keyword>
<dbReference type="GO" id="GO:0003678">
    <property type="term" value="F:DNA helicase activity"/>
    <property type="evidence" value="ECO:0007669"/>
    <property type="project" value="InterPro"/>
</dbReference>
<comment type="caution">
    <text evidence="15">The sequence shown here is derived from an EMBL/GenBank/DDBJ whole genome shotgun (WGS) entry which is preliminary data.</text>
</comment>
<dbReference type="InterPro" id="IPR010614">
    <property type="entry name" value="RAD3-like_helicase_DEAD"/>
</dbReference>
<dbReference type="EMBL" id="QRVL01000001">
    <property type="protein sequence ID" value="RGS42609.1"/>
    <property type="molecule type" value="Genomic_DNA"/>
</dbReference>
<evidence type="ECO:0000256" key="3">
    <source>
        <dbReference type="ARBA" id="ARBA00022741"/>
    </source>
</evidence>
<feature type="domain" description="Helicase ATP-binding" evidence="14">
    <location>
        <begin position="219"/>
        <end position="466"/>
    </location>
</feature>
<keyword evidence="10" id="KW-0238">DNA-binding</keyword>
<evidence type="ECO:0000256" key="7">
    <source>
        <dbReference type="ARBA" id="ARBA00022840"/>
    </source>
</evidence>
<dbReference type="Gene3D" id="1.10.275.40">
    <property type="match status" value="1"/>
</dbReference>
<evidence type="ECO:0000256" key="8">
    <source>
        <dbReference type="ARBA" id="ARBA00023004"/>
    </source>
</evidence>
<dbReference type="InterPro" id="IPR042493">
    <property type="entry name" value="XPD_DNA_FeS"/>
</dbReference>
<dbReference type="InterPro" id="IPR014013">
    <property type="entry name" value="Helic_SF1/SF2_ATP-bd_DinG/Rad3"/>
</dbReference>
<evidence type="ECO:0000256" key="9">
    <source>
        <dbReference type="ARBA" id="ARBA00023014"/>
    </source>
</evidence>
<keyword evidence="8" id="KW-0408">Iron</keyword>
<dbReference type="Pfam" id="PF06733">
    <property type="entry name" value="DEAD_2"/>
    <property type="match status" value="1"/>
</dbReference>
<evidence type="ECO:0000256" key="2">
    <source>
        <dbReference type="ARBA" id="ARBA00022723"/>
    </source>
</evidence>
<dbReference type="PROSITE" id="PS51193">
    <property type="entry name" value="HELICASE_ATP_BIND_2"/>
    <property type="match status" value="1"/>
</dbReference>
<protein>
    <submittedName>
        <fullName evidence="15">ATP-dependent DNA helicase</fullName>
    </submittedName>
</protein>
<keyword evidence="3" id="KW-0547">Nucleotide-binding</keyword>
<evidence type="ECO:0000313" key="16">
    <source>
        <dbReference type="Proteomes" id="UP000266172"/>
    </source>
</evidence>
<dbReference type="SMART" id="SM00491">
    <property type="entry name" value="HELICc2"/>
    <property type="match status" value="1"/>
</dbReference>
<dbReference type="AlphaFoldDB" id="A0A395VEX9"/>
<dbReference type="GO" id="GO:0003677">
    <property type="term" value="F:DNA binding"/>
    <property type="evidence" value="ECO:0007669"/>
    <property type="project" value="UniProtKB-KW"/>
</dbReference>
<evidence type="ECO:0000256" key="4">
    <source>
        <dbReference type="ARBA" id="ARBA00022763"/>
    </source>
</evidence>
<organism evidence="15 16">
    <name type="scientific">Roseburia hominis</name>
    <dbReference type="NCBI Taxonomy" id="301301"/>
    <lineage>
        <taxon>Bacteria</taxon>
        <taxon>Bacillati</taxon>
        <taxon>Bacillota</taxon>
        <taxon>Clostridia</taxon>
        <taxon>Lachnospirales</taxon>
        <taxon>Lachnospiraceae</taxon>
        <taxon>Roseburia</taxon>
    </lineage>
</organism>
<dbReference type="InterPro" id="IPR011604">
    <property type="entry name" value="PDDEXK-like_dom_sf"/>
</dbReference>
<dbReference type="GO" id="GO:0006281">
    <property type="term" value="P:DNA repair"/>
    <property type="evidence" value="ECO:0007669"/>
    <property type="project" value="UniProtKB-KW"/>
</dbReference>
<proteinExistence type="inferred from homology"/>
<evidence type="ECO:0000256" key="1">
    <source>
        <dbReference type="ARBA" id="ARBA00022485"/>
    </source>
</evidence>
<dbReference type="InterPro" id="IPR045028">
    <property type="entry name" value="DinG/Rad3-like"/>
</dbReference>
<dbReference type="SUPFAM" id="SSF52540">
    <property type="entry name" value="P-loop containing nucleoside triphosphate hydrolases"/>
    <property type="match status" value="2"/>
</dbReference>
<evidence type="ECO:0000256" key="10">
    <source>
        <dbReference type="ARBA" id="ARBA00023125"/>
    </source>
</evidence>
<evidence type="ECO:0000256" key="5">
    <source>
        <dbReference type="ARBA" id="ARBA00022801"/>
    </source>
</evidence>
<dbReference type="RefSeq" id="WP_118096798.1">
    <property type="nucleotide sequence ID" value="NZ_QRVL01000001.1"/>
</dbReference>
<evidence type="ECO:0000256" key="12">
    <source>
        <dbReference type="ARBA" id="ARBA00023235"/>
    </source>
</evidence>
<dbReference type="InterPro" id="IPR006554">
    <property type="entry name" value="Helicase-like_DEXD_c2"/>
</dbReference>
<keyword evidence="5" id="KW-0378">Hydrolase</keyword>
<evidence type="ECO:0000256" key="11">
    <source>
        <dbReference type="ARBA" id="ARBA00023204"/>
    </source>
</evidence>
<dbReference type="Pfam" id="PF13307">
    <property type="entry name" value="Helicase_C_2"/>
    <property type="match status" value="1"/>
</dbReference>
<dbReference type="PANTHER" id="PTHR11472">
    <property type="entry name" value="DNA REPAIR DEAD HELICASE RAD3/XP-D SUBFAMILY MEMBER"/>
    <property type="match status" value="1"/>
</dbReference>
<dbReference type="Proteomes" id="UP000266172">
    <property type="component" value="Unassembled WGS sequence"/>
</dbReference>
<dbReference type="GO" id="GO:0016818">
    <property type="term" value="F:hydrolase activity, acting on acid anhydrides, in phosphorus-containing anhydrides"/>
    <property type="evidence" value="ECO:0007669"/>
    <property type="project" value="InterPro"/>
</dbReference>
<evidence type="ECO:0000256" key="13">
    <source>
        <dbReference type="ARBA" id="ARBA00038058"/>
    </source>
</evidence>
<reference evidence="15 16" key="1">
    <citation type="submission" date="2018-08" db="EMBL/GenBank/DDBJ databases">
        <title>A genome reference for cultivated species of the human gut microbiota.</title>
        <authorList>
            <person name="Zou Y."/>
            <person name="Xue W."/>
            <person name="Luo G."/>
        </authorList>
    </citation>
    <scope>NUCLEOTIDE SEQUENCE [LARGE SCALE GENOMIC DNA]</scope>
    <source>
        <strain evidence="15 16">AF22-12AC</strain>
    </source>
</reference>
<comment type="similarity">
    <text evidence="13">Belongs to the helicase family. DinG subfamily.</text>
</comment>
<keyword evidence="9" id="KW-0411">Iron-sulfur</keyword>
<evidence type="ECO:0000313" key="15">
    <source>
        <dbReference type="EMBL" id="RGS42609.1"/>
    </source>
</evidence>
<dbReference type="Gene3D" id="3.90.320.10">
    <property type="match status" value="1"/>
</dbReference>
<evidence type="ECO:0000259" key="14">
    <source>
        <dbReference type="PROSITE" id="PS51193"/>
    </source>
</evidence>
<accession>A0A395VEX9</accession>
<evidence type="ECO:0000256" key="6">
    <source>
        <dbReference type="ARBA" id="ARBA00022806"/>
    </source>
</evidence>
<keyword evidence="7" id="KW-0067">ATP-binding</keyword>
<dbReference type="GO" id="GO:0046872">
    <property type="term" value="F:metal ion binding"/>
    <property type="evidence" value="ECO:0007669"/>
    <property type="project" value="UniProtKB-KW"/>
</dbReference>
<dbReference type="Gene3D" id="3.40.50.300">
    <property type="entry name" value="P-loop containing nucleotide triphosphate hydrolases"/>
    <property type="match status" value="2"/>
</dbReference>
<dbReference type="InterPro" id="IPR006555">
    <property type="entry name" value="ATP-dep_Helicase_C"/>
</dbReference>
<keyword evidence="4" id="KW-0227">DNA damage</keyword>
<gene>
    <name evidence="15" type="ORF">DWX93_04705</name>
</gene>
<sequence length="883" mass="102798">MDAQQEKDEKKIIKISVRNLVEFILREGDIDNRHGRTASPEAMWEGSRIHKRIQKNKGANYHAEVPLKIELSEGDYTLAIEGRADGIEITCDGERQLDFSDNFNHLTVEEDMHVTIDEIKGIYMNLDALDEPVGVHRAQAMCYAYIYALQHDLAEISVQLTYCNLDTIELTKTAFLGNLKYFRETFSFTELAEWFTRLTDEYKKWADFQFAWQNLRQASIKKLEFPYAYRKGQKELASDVYRTIARRKNLFIQAPTGVGKTISTVFPAVKAVGEGLGDKIFYLTAKTITGTVAKEAFELLRTRGYQAKIIWLTAKEKLCLCEEMDCNPVHCPYAKGHYDRVNDAVYNLLQKEDVFTREVILEQAREYRVCPFEMSLDTATWADDIIGDYNYVFDPNVYLKRFFVEGTRGDYIFLVDEAHNLVERSREMYSASIYKEDFLAAKKLLKPYQEKHDRRAERVIRHLEKCNRILLGYKRECENYVVYENIGTLIFALTRLAADLDEYLQKSPDFPERREVNEFYLNLRNFMNIYELVDEHYVVYSEHEEDGRFKLKFYCVDPSLNLQERIDKGNATIFFSATLLPIQYYKSLLSTRRDNYAVYAQTAFSEEQRLLLFGNDVSSKYTRRGRAEYERIALYIEKTARAKQGNYMVFFPSYRMMQEVYDVFLEGGETDEMRPQEYFPEGAENAEIVEHPEDAEIAEHPEDAEIAEHPNDAENSGNAEPRLWCMMQQTGMREAEREAFLQAFSGETSKRRGGSLVAFCVLGGIFGEGIDLKKEQLIGAVIVGTGLPQISNEREILMHYYDERAGAGFDYAYRFPGMNKVLQAAGRVIRTTEDVGVIELLDERFLKSDYRGLFPREWEQRRICNVNEVEQMLAEFWERRQEL</sequence>
<dbReference type="GO" id="GO:0005524">
    <property type="term" value="F:ATP binding"/>
    <property type="evidence" value="ECO:0007669"/>
    <property type="project" value="UniProtKB-KW"/>
</dbReference>
<dbReference type="GO" id="GO:0051539">
    <property type="term" value="F:4 iron, 4 sulfur cluster binding"/>
    <property type="evidence" value="ECO:0007669"/>
    <property type="project" value="UniProtKB-KW"/>
</dbReference>
<keyword evidence="12" id="KW-0413">Isomerase</keyword>